<sequence>MITATRNFSLLLDELMGVNRNGDRQDLIIEHFTDPRVCKFDLLGLCPYKLFPNTKFDLGPCPFICCPVPPKFRKQYEEEKKTHNFDYERDLERILASIQDNCDEKIAKAQQRLDVQHKKDLNKNNEPLELQNIKKEIEKVTKQIEELTTEGEYEEAQKLMERLDSLKKEKENIEAKVPTQKIGDTQELIVCEICGALLSVNESDQRLADHFAGKAHLGFQKVREKLRELRENRSFNDKRQLIADRDHYKQMKGGNEYNSYYELKRKRPGQDGQEEHPSIGGGSSTSGYYNSHHGSSGSSGHGRSDDRYNRDGGRSSSSGGGGGYNNYRDSSRDRGGGRGDRYDDYSSGSSYRHHEDNYRDRGGDRDGYHHHHRSSSSSHSDYRPQHDYRRR</sequence>
<evidence type="ECO:0000256" key="2">
    <source>
        <dbReference type="SAM" id="Coils"/>
    </source>
</evidence>
<reference evidence="5 6" key="1">
    <citation type="journal article" date="2018" name="BMC Genomics">
        <title>The genome of Naegleria lovaniensis, the basis for a comparative approach to unravel pathogenicity factors of the human pathogenic amoeba N. fowleri.</title>
        <authorList>
            <person name="Liechti N."/>
            <person name="Schurch N."/>
            <person name="Bruggmann R."/>
            <person name="Wittwer M."/>
        </authorList>
    </citation>
    <scope>NUCLEOTIDE SEQUENCE [LARGE SCALE GENOMIC DNA]</scope>
    <source>
        <strain evidence="5 6">ATCC 30569</strain>
    </source>
</reference>
<dbReference type="PANTHER" id="PTHR12375">
    <property type="entry name" value="RNA-BINDING PROTEIN LUC7-RELATED"/>
    <property type="match status" value="1"/>
</dbReference>
<feature type="compositionally biased region" description="Low complexity" evidence="3">
    <location>
        <begin position="285"/>
        <end position="298"/>
    </location>
</feature>
<feature type="compositionally biased region" description="Basic and acidic residues" evidence="3">
    <location>
        <begin position="380"/>
        <end position="391"/>
    </location>
</feature>
<dbReference type="Proteomes" id="UP000816034">
    <property type="component" value="Unassembled WGS sequence"/>
</dbReference>
<dbReference type="GO" id="GO:0006376">
    <property type="term" value="P:mRNA splice site recognition"/>
    <property type="evidence" value="ECO:0007669"/>
    <property type="project" value="InterPro"/>
</dbReference>
<feature type="region of interest" description="Disordered" evidence="3">
    <location>
        <begin position="266"/>
        <end position="391"/>
    </location>
</feature>
<evidence type="ECO:0000256" key="1">
    <source>
        <dbReference type="ARBA" id="ARBA00005655"/>
    </source>
</evidence>
<dbReference type="PROSITE" id="PS50151">
    <property type="entry name" value="UVR"/>
    <property type="match status" value="1"/>
</dbReference>
<dbReference type="EMBL" id="PYSW02000057">
    <property type="protein sequence ID" value="KAG2373273.1"/>
    <property type="molecule type" value="Genomic_DNA"/>
</dbReference>
<feature type="compositionally biased region" description="Basic and acidic residues" evidence="3">
    <location>
        <begin position="329"/>
        <end position="344"/>
    </location>
</feature>
<protein>
    <recommendedName>
        <fullName evidence="4">UVR domain-containing protein</fullName>
    </recommendedName>
</protein>
<feature type="coiled-coil region" evidence="2">
    <location>
        <begin position="130"/>
        <end position="176"/>
    </location>
</feature>
<gene>
    <name evidence="5" type="ORF">C9374_012262</name>
</gene>
<dbReference type="InterPro" id="IPR004882">
    <property type="entry name" value="Luc7-rel"/>
</dbReference>
<name>A0AA88GEA7_NAELO</name>
<evidence type="ECO:0000313" key="5">
    <source>
        <dbReference type="EMBL" id="KAG2373273.1"/>
    </source>
</evidence>
<feature type="domain" description="UVR" evidence="4">
    <location>
        <begin position="134"/>
        <end position="169"/>
    </location>
</feature>
<dbReference type="GeneID" id="68104716"/>
<accession>A0AA88GEA7</accession>
<dbReference type="Pfam" id="PF03194">
    <property type="entry name" value="LUC7"/>
    <property type="match status" value="1"/>
</dbReference>
<evidence type="ECO:0000259" key="4">
    <source>
        <dbReference type="PROSITE" id="PS50151"/>
    </source>
</evidence>
<proteinExistence type="inferred from homology"/>
<organism evidence="5 6">
    <name type="scientific">Naegleria lovaniensis</name>
    <name type="common">Amoeba</name>
    <dbReference type="NCBI Taxonomy" id="51637"/>
    <lineage>
        <taxon>Eukaryota</taxon>
        <taxon>Discoba</taxon>
        <taxon>Heterolobosea</taxon>
        <taxon>Tetramitia</taxon>
        <taxon>Eutetramitia</taxon>
        <taxon>Vahlkampfiidae</taxon>
        <taxon>Naegleria</taxon>
    </lineage>
</organism>
<dbReference type="AlphaFoldDB" id="A0AA88GEA7"/>
<comment type="similarity">
    <text evidence="1">Belongs to the Luc7 family.</text>
</comment>
<feature type="compositionally biased region" description="Basic and acidic residues" evidence="3">
    <location>
        <begin position="302"/>
        <end position="313"/>
    </location>
</feature>
<dbReference type="InterPro" id="IPR001943">
    <property type="entry name" value="UVR_dom"/>
</dbReference>
<comment type="caution">
    <text evidence="5">The sequence shown here is derived from an EMBL/GenBank/DDBJ whole genome shotgun (WGS) entry which is preliminary data.</text>
</comment>
<keyword evidence="2" id="KW-0175">Coiled coil</keyword>
<dbReference type="RefSeq" id="XP_044542447.1">
    <property type="nucleotide sequence ID" value="XM_044688009.1"/>
</dbReference>
<dbReference type="GO" id="GO:0003729">
    <property type="term" value="F:mRNA binding"/>
    <property type="evidence" value="ECO:0007669"/>
    <property type="project" value="InterPro"/>
</dbReference>
<feature type="compositionally biased region" description="Basic and acidic residues" evidence="3">
    <location>
        <begin position="352"/>
        <end position="367"/>
    </location>
</feature>
<keyword evidence="6" id="KW-1185">Reference proteome</keyword>
<evidence type="ECO:0000256" key="3">
    <source>
        <dbReference type="SAM" id="MobiDB-lite"/>
    </source>
</evidence>
<evidence type="ECO:0000313" key="6">
    <source>
        <dbReference type="Proteomes" id="UP000816034"/>
    </source>
</evidence>
<dbReference type="GO" id="GO:0005685">
    <property type="term" value="C:U1 snRNP"/>
    <property type="evidence" value="ECO:0007669"/>
    <property type="project" value="InterPro"/>
</dbReference>